<keyword evidence="8" id="KW-1185">Reference proteome</keyword>
<dbReference type="EMBL" id="ATMH01000529">
    <property type="protein sequence ID" value="EPY36542.1"/>
    <property type="molecule type" value="Genomic_DNA"/>
</dbReference>
<feature type="compositionally biased region" description="Polar residues" evidence="3">
    <location>
        <begin position="188"/>
        <end position="204"/>
    </location>
</feature>
<evidence type="ECO:0000256" key="3">
    <source>
        <dbReference type="SAM" id="MobiDB-lite"/>
    </source>
</evidence>
<dbReference type="Gene3D" id="2.60.200.20">
    <property type="match status" value="1"/>
</dbReference>
<evidence type="ECO:0000256" key="1">
    <source>
        <dbReference type="ARBA" id="ARBA00004286"/>
    </source>
</evidence>
<dbReference type="SUPFAM" id="SSF52113">
    <property type="entry name" value="BRCT domain"/>
    <property type="match status" value="1"/>
</dbReference>
<dbReference type="SUPFAM" id="SSF49879">
    <property type="entry name" value="SMAD/FHA domain"/>
    <property type="match status" value="1"/>
</dbReference>
<organism evidence="7 8">
    <name type="scientific">Strigomonas culicis</name>
    <dbReference type="NCBI Taxonomy" id="28005"/>
    <lineage>
        <taxon>Eukaryota</taxon>
        <taxon>Discoba</taxon>
        <taxon>Euglenozoa</taxon>
        <taxon>Kinetoplastea</taxon>
        <taxon>Metakinetoplastina</taxon>
        <taxon>Trypanosomatida</taxon>
        <taxon>Trypanosomatidae</taxon>
        <taxon>Strigomonadinae</taxon>
        <taxon>Strigomonas</taxon>
    </lineage>
</organism>
<dbReference type="Gene3D" id="3.40.50.10190">
    <property type="entry name" value="BRCT domain"/>
    <property type="match status" value="1"/>
</dbReference>
<evidence type="ECO:0000259" key="4">
    <source>
        <dbReference type="PROSITE" id="PS50006"/>
    </source>
</evidence>
<comment type="subcellular location">
    <subcellularLocation>
        <location evidence="1">Chromosome</location>
    </subcellularLocation>
</comment>
<accession>S9V0C9</accession>
<dbReference type="Pfam" id="PF00498">
    <property type="entry name" value="FHA"/>
    <property type="match status" value="1"/>
</dbReference>
<reference evidence="7 8" key="1">
    <citation type="journal article" date="2013" name="PLoS ONE">
        <title>Predicting the Proteins of Angomonas deanei, Strigomonas culicis and Their Respective Endosymbionts Reveals New Aspects of the Trypanosomatidae Family.</title>
        <authorList>
            <person name="Motta M.C."/>
            <person name="Martins A.C."/>
            <person name="de Souza S.S."/>
            <person name="Catta-Preta C.M."/>
            <person name="Silva R."/>
            <person name="Klein C.C."/>
            <person name="de Almeida L.G."/>
            <person name="de Lima Cunha O."/>
            <person name="Ciapina L.P."/>
            <person name="Brocchi M."/>
            <person name="Colabardini A.C."/>
            <person name="de Araujo Lima B."/>
            <person name="Machado C.R."/>
            <person name="de Almeida Soares C.M."/>
            <person name="Probst C.M."/>
            <person name="de Menezes C.B."/>
            <person name="Thompson C.E."/>
            <person name="Bartholomeu D.C."/>
            <person name="Gradia D.F."/>
            <person name="Pavoni D.P."/>
            <person name="Grisard E.C."/>
            <person name="Fantinatti-Garboggini F."/>
            <person name="Marchini F.K."/>
            <person name="Rodrigues-Luiz G.F."/>
            <person name="Wagner G."/>
            <person name="Goldman G.H."/>
            <person name="Fietto J.L."/>
            <person name="Elias M.C."/>
            <person name="Goldman M.H."/>
            <person name="Sagot M.F."/>
            <person name="Pereira M."/>
            <person name="Stoco P.H."/>
            <person name="de Mendonca-Neto R.P."/>
            <person name="Teixeira S.M."/>
            <person name="Maciel T.E."/>
            <person name="de Oliveira Mendes T.A."/>
            <person name="Urmenyi T.P."/>
            <person name="de Souza W."/>
            <person name="Schenkman S."/>
            <person name="de Vasconcelos A.T."/>
        </authorList>
    </citation>
    <scope>NUCLEOTIDE SEQUENCE [LARGE SCALE GENOMIC DNA]</scope>
</reference>
<protein>
    <recommendedName>
        <fullName evidence="4">FHA domain-containing protein</fullName>
    </recommendedName>
</protein>
<dbReference type="PANTHER" id="PTHR23308">
    <property type="entry name" value="NUCLEAR INHIBITOR OF PROTEIN PHOSPHATASE-1"/>
    <property type="match status" value="1"/>
</dbReference>
<dbReference type="AlphaFoldDB" id="S9V0C9"/>
<evidence type="ECO:0000313" key="5">
    <source>
        <dbReference type="EMBL" id="EPY28496.1"/>
    </source>
</evidence>
<keyword evidence="2" id="KW-0158">Chromosome</keyword>
<dbReference type="InterPro" id="IPR036420">
    <property type="entry name" value="BRCT_dom_sf"/>
</dbReference>
<feature type="compositionally biased region" description="Polar residues" evidence="3">
    <location>
        <begin position="154"/>
        <end position="163"/>
    </location>
</feature>
<dbReference type="EMBL" id="ATMH01005084">
    <property type="protein sequence ID" value="EPY28496.1"/>
    <property type="molecule type" value="Genomic_DNA"/>
</dbReference>
<dbReference type="Proteomes" id="UP000015354">
    <property type="component" value="Unassembled WGS sequence"/>
</dbReference>
<feature type="domain" description="FHA" evidence="4">
    <location>
        <begin position="18"/>
        <end position="76"/>
    </location>
</feature>
<evidence type="ECO:0000313" key="6">
    <source>
        <dbReference type="EMBL" id="EPY36104.1"/>
    </source>
</evidence>
<dbReference type="InterPro" id="IPR050923">
    <property type="entry name" value="Cell_Proc_Reg/RNA_Proc"/>
</dbReference>
<reference evidence="7" key="2">
    <citation type="submission" date="2013-03" db="EMBL/GenBank/DDBJ databases">
        <authorList>
            <person name="Motta M.C.M."/>
            <person name="Martins A.C.A."/>
            <person name="Preta C.M.C.C."/>
            <person name="Silva R."/>
            <person name="de Souza S.S."/>
            <person name="Klein C.C."/>
            <person name="de Almeida L.G.P."/>
            <person name="Cunha O.L."/>
            <person name="Colabardini A.C."/>
            <person name="Lima B.A."/>
            <person name="Machado C.R."/>
            <person name="Soares C.M.A."/>
            <person name="de Menezes C.B.A."/>
            <person name="Bartolomeu D.C."/>
            <person name="Grisard E.C."/>
            <person name="Fantinatti-Garboggini F."/>
            <person name="Rodrigues-Luiz G.F."/>
            <person name="Wagner G."/>
            <person name="Goldman G.H."/>
            <person name="Fietto J.L.R."/>
            <person name="Ciapina L.P."/>
            <person name="Brocchi M."/>
            <person name="Elias M.C."/>
            <person name="Goldman M.H.S."/>
            <person name="Sagot M.-F."/>
            <person name="Pereira M."/>
            <person name="Stoco P.H."/>
            <person name="Teixeira S.M.R."/>
            <person name="de Mendonca-Neto R.P."/>
            <person name="Maciel T.E.F."/>
            <person name="Mendes T.A.O."/>
            <person name="Urmenyi T.P."/>
            <person name="Teixeira M.M.G."/>
            <person name="de Camargo E.F.P."/>
            <person name="de Sousa W."/>
            <person name="Schenkman S."/>
            <person name="de Vasconcelos A.T.R."/>
        </authorList>
    </citation>
    <scope>NUCLEOTIDE SEQUENCE</scope>
</reference>
<evidence type="ECO:0000256" key="2">
    <source>
        <dbReference type="ARBA" id="ARBA00022454"/>
    </source>
</evidence>
<gene>
    <name evidence="7" type="ORF">STCU_00529</name>
    <name evidence="6" type="ORF">STCU_00753</name>
    <name evidence="5" type="ORF">STCU_05084</name>
</gene>
<dbReference type="GO" id="GO:0005694">
    <property type="term" value="C:chromosome"/>
    <property type="evidence" value="ECO:0007669"/>
    <property type="project" value="UniProtKB-SubCell"/>
</dbReference>
<evidence type="ECO:0000313" key="8">
    <source>
        <dbReference type="Proteomes" id="UP000015354"/>
    </source>
</evidence>
<dbReference type="InterPro" id="IPR008984">
    <property type="entry name" value="SMAD_FHA_dom_sf"/>
</dbReference>
<sequence length="376" mass="41726">MTSDSVYCLVDDDHTDPLHVGKNVVGRSAVDVEGVQFINIDSPRAAVSRMQAFIEVAPNGDAWITDCKSTNGTFLSVREGEGVRLEPNYYYQLTEGCHIVFGDVERRFVVLTKAELLKRQRDAKTPSPPRPQKVSLSPRETPPSQAQAPEARPSTGQGRNTVMTDVPYLQPVAGPSEKDRKRARSPSVEKNSQQQKPVPSQTKVSFAVEGPLRVCISGMDEKERMETAKLIKKRRGKIEDDILEANLLIVNVPAVRTPKFIIAVARGIPIVSKKGFDAPDFLEHVDRHIVSLKHDNRTYTSAVLTRVIFRANRKPALQHNSYNISALPQKVKSVADEVISGCGGTVFRRKADKGTLLTEKDLNDLYDTILSGRLFE</sequence>
<comment type="caution">
    <text evidence="7">The sequence shown here is derived from an EMBL/GenBank/DDBJ whole genome shotgun (WGS) entry which is preliminary data.</text>
</comment>
<evidence type="ECO:0000313" key="7">
    <source>
        <dbReference type="EMBL" id="EPY36542.1"/>
    </source>
</evidence>
<dbReference type="OrthoDB" id="342264at2759"/>
<name>S9V0C9_9TRYP</name>
<dbReference type="InterPro" id="IPR000253">
    <property type="entry name" value="FHA_dom"/>
</dbReference>
<proteinExistence type="predicted"/>
<dbReference type="CDD" id="cd17744">
    <property type="entry name" value="BRCT_MDC1_rpt1"/>
    <property type="match status" value="1"/>
</dbReference>
<feature type="region of interest" description="Disordered" evidence="3">
    <location>
        <begin position="120"/>
        <end position="204"/>
    </location>
</feature>
<dbReference type="EMBL" id="ATMH01000753">
    <property type="protein sequence ID" value="EPY36104.1"/>
    <property type="molecule type" value="Genomic_DNA"/>
</dbReference>
<dbReference type="PROSITE" id="PS50006">
    <property type="entry name" value="FHA_DOMAIN"/>
    <property type="match status" value="1"/>
</dbReference>